<sequence>MLQFSNTGFAFKRGERGLKTSFPFFIFNFNINLIFLNQNNK</sequence>
<dbReference type="AlphaFoldDB" id="A0A0H3C0M1"/>
<dbReference type="HOGENOM" id="CLU_3266569_0_0_12"/>
<reference evidence="2 3" key="1">
    <citation type="journal article" date="2011" name="J. Bacteriol.">
        <title>Whole-genome sequences of thirteen isolates of Borrelia burgdorferi.</title>
        <authorList>
            <person name="Schutzer S.E."/>
            <person name="Fraser-Liggett C.M."/>
            <person name="Casjens S.R."/>
            <person name="Qiu W.G."/>
            <person name="Dunn J.J."/>
            <person name="Mongodin E.F."/>
            <person name="Luft B.J."/>
        </authorList>
    </citation>
    <scope>NUCLEOTIDE SEQUENCE [LARGE SCALE GENOMIC DNA]</scope>
    <source>
        <strain evidence="2 3">ZS7</strain>
        <plasmid evidence="2 3">ZS7_lp54</plasmid>
    </source>
</reference>
<proteinExistence type="predicted"/>
<keyword evidence="1" id="KW-1133">Transmembrane helix</keyword>
<evidence type="ECO:0000256" key="1">
    <source>
        <dbReference type="SAM" id="Phobius"/>
    </source>
</evidence>
<dbReference type="Proteomes" id="UP000006901">
    <property type="component" value="Plasmid ZS7_lp54"/>
</dbReference>
<keyword evidence="1" id="KW-0472">Membrane</keyword>
<accession>A0A0H3C0M1</accession>
<name>A0A0H3C0M1_BORBZ</name>
<dbReference type="KEGG" id="bbz:BbuZS7_A54"/>
<protein>
    <submittedName>
        <fullName evidence="2">Uncharacterized protein</fullName>
    </submittedName>
</protein>
<organism evidence="2 3">
    <name type="scientific">Borreliella burgdorferi (strain ZS7)</name>
    <name type="common">Borrelia burgdorferi</name>
    <dbReference type="NCBI Taxonomy" id="445985"/>
    <lineage>
        <taxon>Bacteria</taxon>
        <taxon>Pseudomonadati</taxon>
        <taxon>Spirochaetota</taxon>
        <taxon>Spirochaetia</taxon>
        <taxon>Spirochaetales</taxon>
        <taxon>Borreliaceae</taxon>
        <taxon>Borreliella</taxon>
    </lineage>
</organism>
<gene>
    <name evidence="2" type="ordered locus">BbuZS7_A54</name>
</gene>
<feature type="transmembrane region" description="Helical" evidence="1">
    <location>
        <begin position="20"/>
        <end position="36"/>
    </location>
</feature>
<evidence type="ECO:0000313" key="2">
    <source>
        <dbReference type="EMBL" id="ACK74227.1"/>
    </source>
</evidence>
<dbReference type="EMBL" id="CP001199">
    <property type="protein sequence ID" value="ACK74227.1"/>
    <property type="molecule type" value="Genomic_DNA"/>
</dbReference>
<geneLocation type="plasmid" evidence="2 3">
    <name>ZS7_lp54</name>
</geneLocation>
<keyword evidence="1" id="KW-0812">Transmembrane</keyword>
<evidence type="ECO:0000313" key="3">
    <source>
        <dbReference type="Proteomes" id="UP000006901"/>
    </source>
</evidence>
<keyword evidence="2" id="KW-0614">Plasmid</keyword>